<keyword evidence="3 6" id="KW-0812">Transmembrane</keyword>
<dbReference type="InterPro" id="IPR050833">
    <property type="entry name" value="Poly_Biosynth_Transport"/>
</dbReference>
<dbReference type="PIRSF" id="PIRSF038958">
    <property type="entry name" value="PG_synth_SpoVB"/>
    <property type="match status" value="1"/>
</dbReference>
<feature type="transmembrane region" description="Helical" evidence="6">
    <location>
        <begin position="44"/>
        <end position="67"/>
    </location>
</feature>
<evidence type="ECO:0000256" key="4">
    <source>
        <dbReference type="ARBA" id="ARBA00022989"/>
    </source>
</evidence>
<organism evidence="7 8">
    <name type="scientific">Amphibacillus xylanus (strain ATCC 51415 / DSM 6626 / JCM 7361 / LMG 17667 / NBRC 15112 / Ep01)</name>
    <dbReference type="NCBI Taxonomy" id="698758"/>
    <lineage>
        <taxon>Bacteria</taxon>
        <taxon>Bacillati</taxon>
        <taxon>Bacillota</taxon>
        <taxon>Bacilli</taxon>
        <taxon>Bacillales</taxon>
        <taxon>Bacillaceae</taxon>
        <taxon>Amphibacillus</taxon>
    </lineage>
</organism>
<sequence length="521" mass="58165">MSKQNEQQQFFKGAFLLTYAGLFGKVLSAIYRIPLQNLTGDVGFYIYQQIYPFIGASMVLALYGFPAAISRIIARQSNQNNQQLRKRILAYLMICSGSVFILIYMLAPQLARLMSDIGLIPAIRVSAFSFLLVPFVSYFRGLFQGENNMIPTAISQMVEQVIRVSLIIVTAYLIVKLNRSLYDVGFGTAIATIIGSLLSLMSLMLFYARRERTYSNNAQIEQVTNKNLFKEVIGYGLAIAINHMVLLLLQFVDVFTLVPLLRKTGISLFDAQVLKGVLDRGQPLAQFGIVAASSLALALIPSVTKLRLKNDRKRFTSYVASTWRFTLYLASGATVGLIVLFPEVNTLLFKVDLGSISLRIFSVTIIFSALSISTASILQGLGYIYQTALFVIVGMIAKLILNLMLIPMWGIKGGALATVLSSLIILLLNVYYLKRHTNELDRIVVPWFKLVTALSIMGVVVYSLNLLGKAQFYQFSRFGQFIYLVCMIVIGVTTYILSLKKFAVFTKEEQEVLPLKFIKKG</sequence>
<dbReference type="Pfam" id="PF01943">
    <property type="entry name" value="Polysacc_synt"/>
    <property type="match status" value="1"/>
</dbReference>
<feature type="transmembrane region" description="Helical" evidence="6">
    <location>
        <begin position="445"/>
        <end position="466"/>
    </location>
</feature>
<dbReference type="STRING" id="698758.AXY_00600"/>
<dbReference type="eggNOG" id="COG2244">
    <property type="taxonomic scope" value="Bacteria"/>
</dbReference>
<comment type="subcellular location">
    <subcellularLocation>
        <location evidence="1">Cell membrane</location>
        <topology evidence="1">Multi-pass membrane protein</topology>
    </subcellularLocation>
</comment>
<dbReference type="PANTHER" id="PTHR30250:SF29">
    <property type="entry name" value="POLYSACCHARIDE BIOSYNTHESIS PROTEIN C-TERMINAL DOMAIN-CONTAINING PROTEIN"/>
    <property type="match status" value="1"/>
</dbReference>
<keyword evidence="8" id="KW-1185">Reference proteome</keyword>
<evidence type="ECO:0000256" key="2">
    <source>
        <dbReference type="ARBA" id="ARBA00022475"/>
    </source>
</evidence>
<dbReference type="CDD" id="cd13124">
    <property type="entry name" value="MATE_SpoVB_like"/>
    <property type="match status" value="1"/>
</dbReference>
<evidence type="ECO:0000256" key="3">
    <source>
        <dbReference type="ARBA" id="ARBA00022692"/>
    </source>
</evidence>
<dbReference type="InterPro" id="IPR024923">
    <property type="entry name" value="PG_synth_SpoVB"/>
</dbReference>
<reference evidence="7 8" key="1">
    <citation type="submission" date="2011-01" db="EMBL/GenBank/DDBJ databases">
        <title>Whole genome sequence of Amphibacillus xylinus NBRC 15112.</title>
        <authorList>
            <person name="Nakazawa H."/>
            <person name="Katano Y."/>
            <person name="Nakamura S."/>
            <person name="Sasagawa M."/>
            <person name="Fukada J."/>
            <person name="Arai T."/>
            <person name="Sasakura N."/>
            <person name="Mochizuki D."/>
            <person name="Hosoyama A."/>
            <person name="Harada K."/>
            <person name="Horikawa H."/>
            <person name="Kato Y."/>
            <person name="Harada T."/>
            <person name="Sasaki K."/>
            <person name="Sekiguchi M."/>
            <person name="Hodoyama M."/>
            <person name="Nishiko R."/>
            <person name="Narita H."/>
            <person name="Hanamaki A."/>
            <person name="Hata C."/>
            <person name="Konno Y."/>
            <person name="Niimura Y."/>
            <person name="Yamazaki S."/>
            <person name="Fujita N."/>
        </authorList>
    </citation>
    <scope>NUCLEOTIDE SEQUENCE [LARGE SCALE GENOMIC DNA]</scope>
    <source>
        <strain evidence="8">ATCC 51415 / DSM 6626 / JCM 7361 / LMG 17667 / NBRC 15112 / Ep01</strain>
    </source>
</reference>
<dbReference type="PATRIC" id="fig|698758.3.peg.58"/>
<dbReference type="InterPro" id="IPR002797">
    <property type="entry name" value="Polysacc_synth"/>
</dbReference>
<feature type="transmembrane region" description="Helical" evidence="6">
    <location>
        <begin position="119"/>
        <end position="139"/>
    </location>
</feature>
<gene>
    <name evidence="7" type="ordered locus">AXY_00600</name>
</gene>
<evidence type="ECO:0000256" key="1">
    <source>
        <dbReference type="ARBA" id="ARBA00004651"/>
    </source>
</evidence>
<dbReference type="RefSeq" id="WP_015008799.1">
    <property type="nucleotide sequence ID" value="NC_018704.1"/>
</dbReference>
<feature type="transmembrane region" description="Helical" evidence="6">
    <location>
        <begin position="184"/>
        <end position="207"/>
    </location>
</feature>
<dbReference type="GO" id="GO:0005886">
    <property type="term" value="C:plasma membrane"/>
    <property type="evidence" value="ECO:0007669"/>
    <property type="project" value="UniProtKB-SubCell"/>
</dbReference>
<dbReference type="AlphaFoldDB" id="K0IYY6"/>
<feature type="transmembrane region" description="Helical" evidence="6">
    <location>
        <begin position="415"/>
        <end position="433"/>
    </location>
</feature>
<protein>
    <submittedName>
        <fullName evidence="7">Polysaccharide biosynthesis family protein</fullName>
    </submittedName>
</protein>
<dbReference type="PANTHER" id="PTHR30250">
    <property type="entry name" value="PST FAMILY PREDICTED COLANIC ACID TRANSPORTER"/>
    <property type="match status" value="1"/>
</dbReference>
<dbReference type="EMBL" id="AP012050">
    <property type="protein sequence ID" value="BAM46192.1"/>
    <property type="molecule type" value="Genomic_DNA"/>
</dbReference>
<evidence type="ECO:0000313" key="7">
    <source>
        <dbReference type="EMBL" id="BAM46192.1"/>
    </source>
</evidence>
<feature type="transmembrane region" description="Helical" evidence="6">
    <location>
        <begin position="325"/>
        <end position="344"/>
    </location>
</feature>
<keyword evidence="5 6" id="KW-0472">Membrane</keyword>
<feature type="transmembrane region" description="Helical" evidence="6">
    <location>
        <begin position="88"/>
        <end position="107"/>
    </location>
</feature>
<feature type="transmembrane region" description="Helical" evidence="6">
    <location>
        <begin position="389"/>
        <end position="409"/>
    </location>
</feature>
<dbReference type="OrthoDB" id="9775950at2"/>
<keyword evidence="2" id="KW-1003">Cell membrane</keyword>
<feature type="transmembrane region" description="Helical" evidence="6">
    <location>
        <begin position="478"/>
        <end position="497"/>
    </location>
</feature>
<feature type="transmembrane region" description="Helical" evidence="6">
    <location>
        <begin position="356"/>
        <end position="377"/>
    </location>
</feature>
<evidence type="ECO:0000256" key="5">
    <source>
        <dbReference type="ARBA" id="ARBA00023136"/>
    </source>
</evidence>
<dbReference type="KEGG" id="axl:AXY_00600"/>
<proteinExistence type="predicted"/>
<name>K0IYY6_AMPXN</name>
<evidence type="ECO:0000313" key="8">
    <source>
        <dbReference type="Proteomes" id="UP000006294"/>
    </source>
</evidence>
<feature type="transmembrane region" description="Helical" evidence="6">
    <location>
        <begin position="284"/>
        <end position="304"/>
    </location>
</feature>
<dbReference type="Proteomes" id="UP000006294">
    <property type="component" value="Chromosome"/>
</dbReference>
<feature type="transmembrane region" description="Helical" evidence="6">
    <location>
        <begin position="160"/>
        <end position="178"/>
    </location>
</feature>
<evidence type="ECO:0000256" key="6">
    <source>
        <dbReference type="SAM" id="Phobius"/>
    </source>
</evidence>
<keyword evidence="4 6" id="KW-1133">Transmembrane helix</keyword>
<feature type="transmembrane region" description="Helical" evidence="6">
    <location>
        <begin position="228"/>
        <end position="252"/>
    </location>
</feature>
<dbReference type="HOGENOM" id="CLU_022017_2_1_9"/>
<accession>K0IYY6</accession>